<sequence>MQRVLGAWRKSRVASSKEGHEELQEVMGKLRKLGQRATLEQFKESPLVAKLSSPMQFHGLGNMIYNNAGDNDEEVKKALHVWKIAMDKGSEKAKFSYALCMKKGIGFPRKDVAGATKYFKELAASGHGWGTFAYADAVNNGDGTRKNEKKAFELFNVCAESGIPPAYLNVSNMYMSGTGTKKVWNELEALRWLTKAADAGDPTAKSRLGEYYSLGKGGVEKNQTRAVQYYKEAATAGIVTAQFNLGYLYLTGNGVPEDALQAEALFRKAAEKGFVMAMVNLAQMYRTGFGKVPKDLETARKWLELAAPHDPNAKELLNVVTEDIAAGEN</sequence>
<reference evidence="2 3" key="1">
    <citation type="submission" date="2018-09" db="EMBL/GenBank/DDBJ databases">
        <title>Genomic investigation of the strawberry pathogen Phytophthora fragariae indicates pathogenicity is determined by transcriptional variation in three key races.</title>
        <authorList>
            <person name="Adams T.M."/>
            <person name="Armitage A.D."/>
            <person name="Sobczyk M.K."/>
            <person name="Bates H.J."/>
            <person name="Dunwell J.M."/>
            <person name="Nellist C.F."/>
            <person name="Harrison R.J."/>
        </authorList>
    </citation>
    <scope>NUCLEOTIDE SEQUENCE [LARGE SCALE GENOMIC DNA]</scope>
    <source>
        <strain evidence="2 3">SCRP245</strain>
    </source>
</reference>
<dbReference type="PANTHER" id="PTHR11102:SF160">
    <property type="entry name" value="ERAD-ASSOCIATED E3 UBIQUITIN-PROTEIN LIGASE COMPONENT HRD3"/>
    <property type="match status" value="1"/>
</dbReference>
<dbReference type="InterPro" id="IPR050767">
    <property type="entry name" value="Sel1_AlgK"/>
</dbReference>
<dbReference type="Proteomes" id="UP000460718">
    <property type="component" value="Unassembled WGS sequence"/>
</dbReference>
<dbReference type="Pfam" id="PF08238">
    <property type="entry name" value="Sel1"/>
    <property type="match status" value="6"/>
</dbReference>
<evidence type="ECO:0000313" key="2">
    <source>
        <dbReference type="EMBL" id="KAE9024055.1"/>
    </source>
</evidence>
<protein>
    <recommendedName>
        <fullName evidence="4">Death domain-containing protein</fullName>
    </recommendedName>
</protein>
<dbReference type="InterPro" id="IPR011990">
    <property type="entry name" value="TPR-like_helical_dom_sf"/>
</dbReference>
<dbReference type="EMBL" id="QXFW01000125">
    <property type="protein sequence ID" value="KAE9024055.1"/>
    <property type="molecule type" value="Genomic_DNA"/>
</dbReference>
<accession>A0A6A3M2H9</accession>
<dbReference type="PANTHER" id="PTHR11102">
    <property type="entry name" value="SEL-1-LIKE PROTEIN"/>
    <property type="match status" value="1"/>
</dbReference>
<comment type="caution">
    <text evidence="2">The sequence shown here is derived from an EMBL/GenBank/DDBJ whole genome shotgun (WGS) entry which is preliminary data.</text>
</comment>
<name>A0A6A3M2H9_9STRA</name>
<evidence type="ECO:0000313" key="3">
    <source>
        <dbReference type="Proteomes" id="UP000460718"/>
    </source>
</evidence>
<evidence type="ECO:0008006" key="4">
    <source>
        <dbReference type="Google" id="ProtNLM"/>
    </source>
</evidence>
<dbReference type="SMART" id="SM00671">
    <property type="entry name" value="SEL1"/>
    <property type="match status" value="6"/>
</dbReference>
<comment type="similarity">
    <text evidence="1">Belongs to the sel-1 family.</text>
</comment>
<dbReference type="InterPro" id="IPR006597">
    <property type="entry name" value="Sel1-like"/>
</dbReference>
<evidence type="ECO:0000256" key="1">
    <source>
        <dbReference type="ARBA" id="ARBA00038101"/>
    </source>
</evidence>
<organism evidence="2 3">
    <name type="scientific">Phytophthora fragariae</name>
    <dbReference type="NCBI Taxonomy" id="53985"/>
    <lineage>
        <taxon>Eukaryota</taxon>
        <taxon>Sar</taxon>
        <taxon>Stramenopiles</taxon>
        <taxon>Oomycota</taxon>
        <taxon>Peronosporomycetes</taxon>
        <taxon>Peronosporales</taxon>
        <taxon>Peronosporaceae</taxon>
        <taxon>Phytophthora</taxon>
    </lineage>
</organism>
<gene>
    <name evidence="2" type="ORF">PF011_g3681</name>
</gene>
<dbReference type="Gene3D" id="1.25.40.10">
    <property type="entry name" value="Tetratricopeptide repeat domain"/>
    <property type="match status" value="2"/>
</dbReference>
<dbReference type="SUPFAM" id="SSF81901">
    <property type="entry name" value="HCP-like"/>
    <property type="match status" value="2"/>
</dbReference>
<dbReference type="AlphaFoldDB" id="A0A6A3M2H9"/>
<proteinExistence type="inferred from homology"/>